<keyword evidence="2" id="KW-1185">Reference proteome</keyword>
<evidence type="ECO:0000313" key="2">
    <source>
        <dbReference type="Proteomes" id="UP000502823"/>
    </source>
</evidence>
<accession>A0A6L2Q976</accession>
<gene>
    <name evidence="1" type="ORF">Cfor_12189</name>
</gene>
<dbReference type="OrthoDB" id="188186at2759"/>
<protein>
    <submittedName>
        <fullName evidence="1">Uncharacterized protein</fullName>
    </submittedName>
</protein>
<organism evidence="1 2">
    <name type="scientific">Coptotermes formosanus</name>
    <name type="common">Formosan subterranean termite</name>
    <dbReference type="NCBI Taxonomy" id="36987"/>
    <lineage>
        <taxon>Eukaryota</taxon>
        <taxon>Metazoa</taxon>
        <taxon>Ecdysozoa</taxon>
        <taxon>Arthropoda</taxon>
        <taxon>Hexapoda</taxon>
        <taxon>Insecta</taxon>
        <taxon>Pterygota</taxon>
        <taxon>Neoptera</taxon>
        <taxon>Polyneoptera</taxon>
        <taxon>Dictyoptera</taxon>
        <taxon>Blattodea</taxon>
        <taxon>Blattoidea</taxon>
        <taxon>Termitoidae</taxon>
        <taxon>Rhinotermitidae</taxon>
        <taxon>Coptotermes</taxon>
    </lineage>
</organism>
<dbReference type="Gene3D" id="2.40.50.140">
    <property type="entry name" value="Nucleic acid-binding proteins"/>
    <property type="match status" value="1"/>
</dbReference>
<reference evidence="2" key="1">
    <citation type="submission" date="2020-01" db="EMBL/GenBank/DDBJ databases">
        <title>Draft genome sequence of the Termite Coptotermes fromosanus.</title>
        <authorList>
            <person name="Itakura S."/>
            <person name="Yosikawa Y."/>
            <person name="Umezawa K."/>
        </authorList>
    </citation>
    <scope>NUCLEOTIDE SEQUENCE [LARGE SCALE GENOMIC DNA]</scope>
</reference>
<dbReference type="Proteomes" id="UP000502823">
    <property type="component" value="Unassembled WGS sequence"/>
</dbReference>
<dbReference type="EMBL" id="BLKM01012985">
    <property type="protein sequence ID" value="GFG38307.1"/>
    <property type="molecule type" value="Genomic_DNA"/>
</dbReference>
<comment type="caution">
    <text evidence="1">The sequence shown here is derived from an EMBL/GenBank/DDBJ whole genome shotgun (WGS) entry which is preliminary data.</text>
</comment>
<evidence type="ECO:0000313" key="1">
    <source>
        <dbReference type="EMBL" id="GFG38307.1"/>
    </source>
</evidence>
<dbReference type="InParanoid" id="A0A6L2Q976"/>
<dbReference type="SUPFAM" id="SSF50249">
    <property type="entry name" value="Nucleic acid-binding proteins"/>
    <property type="match status" value="1"/>
</dbReference>
<dbReference type="AlphaFoldDB" id="A0A6L2Q976"/>
<sequence length="62" mass="7066">MQQPLQEPVSGLVEFHGTVQGKNTVSSDFYLSFPPEFNKNFDSEQYNEGVILMNTISNHWTS</sequence>
<proteinExistence type="predicted"/>
<name>A0A6L2Q976_COPFO</name>
<dbReference type="InterPro" id="IPR012340">
    <property type="entry name" value="NA-bd_OB-fold"/>
</dbReference>